<dbReference type="Proteomes" id="UP000800036">
    <property type="component" value="Unassembled WGS sequence"/>
</dbReference>
<dbReference type="OrthoDB" id="3778206at2759"/>
<evidence type="ECO:0000259" key="1">
    <source>
        <dbReference type="Pfam" id="PF00024"/>
    </source>
</evidence>
<organism evidence="2 3">
    <name type="scientific">Bimuria novae-zelandiae CBS 107.79</name>
    <dbReference type="NCBI Taxonomy" id="1447943"/>
    <lineage>
        <taxon>Eukaryota</taxon>
        <taxon>Fungi</taxon>
        <taxon>Dikarya</taxon>
        <taxon>Ascomycota</taxon>
        <taxon>Pezizomycotina</taxon>
        <taxon>Dothideomycetes</taxon>
        <taxon>Pleosporomycetidae</taxon>
        <taxon>Pleosporales</taxon>
        <taxon>Massarineae</taxon>
        <taxon>Didymosphaeriaceae</taxon>
        <taxon>Bimuria</taxon>
    </lineage>
</organism>
<sequence length="112" mass="12224">MVNAALRTTAMALAGRHLVPCDLPECDTTLTCPEDNNCLWTHPFNNAQFVTTCDLDFEGGDLQTIRAKDFTDCLSVCSLTHGCVAVTFREDGFCYLKDSVTPGHAGYVCPFP</sequence>
<evidence type="ECO:0000313" key="3">
    <source>
        <dbReference type="Proteomes" id="UP000800036"/>
    </source>
</evidence>
<gene>
    <name evidence="2" type="ORF">BU23DRAFT_562512</name>
</gene>
<evidence type="ECO:0000313" key="2">
    <source>
        <dbReference type="EMBL" id="KAF1980088.1"/>
    </source>
</evidence>
<keyword evidence="3" id="KW-1185">Reference proteome</keyword>
<name>A0A6A5VTL4_9PLEO</name>
<feature type="domain" description="Apple" evidence="1">
    <location>
        <begin position="48"/>
        <end position="100"/>
    </location>
</feature>
<accession>A0A6A5VTL4</accession>
<dbReference type="EMBL" id="ML976656">
    <property type="protein sequence ID" value="KAF1980088.1"/>
    <property type="molecule type" value="Genomic_DNA"/>
</dbReference>
<dbReference type="InterPro" id="IPR003609">
    <property type="entry name" value="Pan_app"/>
</dbReference>
<reference evidence="2" key="1">
    <citation type="journal article" date="2020" name="Stud. Mycol.">
        <title>101 Dothideomycetes genomes: a test case for predicting lifestyles and emergence of pathogens.</title>
        <authorList>
            <person name="Haridas S."/>
            <person name="Albert R."/>
            <person name="Binder M."/>
            <person name="Bloem J."/>
            <person name="Labutti K."/>
            <person name="Salamov A."/>
            <person name="Andreopoulos B."/>
            <person name="Baker S."/>
            <person name="Barry K."/>
            <person name="Bills G."/>
            <person name="Bluhm B."/>
            <person name="Cannon C."/>
            <person name="Castanera R."/>
            <person name="Culley D."/>
            <person name="Daum C."/>
            <person name="Ezra D."/>
            <person name="Gonzalez J."/>
            <person name="Henrissat B."/>
            <person name="Kuo A."/>
            <person name="Liang C."/>
            <person name="Lipzen A."/>
            <person name="Lutzoni F."/>
            <person name="Magnuson J."/>
            <person name="Mondo S."/>
            <person name="Nolan M."/>
            <person name="Ohm R."/>
            <person name="Pangilinan J."/>
            <person name="Park H.-J."/>
            <person name="Ramirez L."/>
            <person name="Alfaro M."/>
            <person name="Sun H."/>
            <person name="Tritt A."/>
            <person name="Yoshinaga Y."/>
            <person name="Zwiers L.-H."/>
            <person name="Turgeon B."/>
            <person name="Goodwin S."/>
            <person name="Spatafora J."/>
            <person name="Crous P."/>
            <person name="Grigoriev I."/>
        </authorList>
    </citation>
    <scope>NUCLEOTIDE SEQUENCE</scope>
    <source>
        <strain evidence="2">CBS 107.79</strain>
    </source>
</reference>
<proteinExistence type="predicted"/>
<dbReference type="Pfam" id="PF00024">
    <property type="entry name" value="PAN_1"/>
    <property type="match status" value="1"/>
</dbReference>
<dbReference type="Gene3D" id="3.50.4.10">
    <property type="entry name" value="Hepatocyte Growth Factor"/>
    <property type="match status" value="1"/>
</dbReference>
<protein>
    <recommendedName>
        <fullName evidence="1">Apple domain-containing protein</fullName>
    </recommendedName>
</protein>
<dbReference type="AlphaFoldDB" id="A0A6A5VTL4"/>